<keyword evidence="3" id="KW-1185">Reference proteome</keyword>
<feature type="non-terminal residue" evidence="2">
    <location>
        <position position="1"/>
    </location>
</feature>
<feature type="compositionally biased region" description="Basic and acidic residues" evidence="1">
    <location>
        <begin position="57"/>
        <end position="69"/>
    </location>
</feature>
<evidence type="ECO:0000313" key="3">
    <source>
        <dbReference type="Proteomes" id="UP000266841"/>
    </source>
</evidence>
<evidence type="ECO:0000256" key="1">
    <source>
        <dbReference type="SAM" id="MobiDB-lite"/>
    </source>
</evidence>
<dbReference type="AlphaFoldDB" id="K0T5R2"/>
<accession>K0T5R2</accession>
<proteinExistence type="predicted"/>
<feature type="region of interest" description="Disordered" evidence="1">
    <location>
        <begin position="50"/>
        <end position="82"/>
    </location>
</feature>
<sequence>FAQARKIFETICPNSDFLGLSKTVEEAILYRDKEDSDDEQEVLESAVDMLRSEEDETGAKDSEVTENRDPTSIVGSTTIKKS</sequence>
<reference evidence="2 3" key="1">
    <citation type="journal article" date="2012" name="Genome Biol.">
        <title>Genome and low-iron response of an oceanic diatom adapted to chronic iron limitation.</title>
        <authorList>
            <person name="Lommer M."/>
            <person name="Specht M."/>
            <person name="Roy A.S."/>
            <person name="Kraemer L."/>
            <person name="Andreson R."/>
            <person name="Gutowska M.A."/>
            <person name="Wolf J."/>
            <person name="Bergner S.V."/>
            <person name="Schilhabel M.B."/>
            <person name="Klostermeier U.C."/>
            <person name="Beiko R.G."/>
            <person name="Rosenstiel P."/>
            <person name="Hippler M."/>
            <person name="Laroche J."/>
        </authorList>
    </citation>
    <scope>NUCLEOTIDE SEQUENCE [LARGE SCALE GENOMIC DNA]</scope>
    <source>
        <strain evidence="2 3">CCMP1005</strain>
    </source>
</reference>
<dbReference type="Proteomes" id="UP000266841">
    <property type="component" value="Unassembled WGS sequence"/>
</dbReference>
<dbReference type="EMBL" id="AGNL01005757">
    <property type="protein sequence ID" value="EJK72484.1"/>
    <property type="molecule type" value="Genomic_DNA"/>
</dbReference>
<name>K0T5R2_THAOC</name>
<comment type="caution">
    <text evidence="2">The sequence shown here is derived from an EMBL/GenBank/DDBJ whole genome shotgun (WGS) entry which is preliminary data.</text>
</comment>
<evidence type="ECO:0000313" key="2">
    <source>
        <dbReference type="EMBL" id="EJK72484.1"/>
    </source>
</evidence>
<organism evidence="2 3">
    <name type="scientific">Thalassiosira oceanica</name>
    <name type="common">Marine diatom</name>
    <dbReference type="NCBI Taxonomy" id="159749"/>
    <lineage>
        <taxon>Eukaryota</taxon>
        <taxon>Sar</taxon>
        <taxon>Stramenopiles</taxon>
        <taxon>Ochrophyta</taxon>
        <taxon>Bacillariophyta</taxon>
        <taxon>Coscinodiscophyceae</taxon>
        <taxon>Thalassiosirophycidae</taxon>
        <taxon>Thalassiosirales</taxon>
        <taxon>Thalassiosiraceae</taxon>
        <taxon>Thalassiosira</taxon>
    </lineage>
</organism>
<feature type="compositionally biased region" description="Polar residues" evidence="1">
    <location>
        <begin position="73"/>
        <end position="82"/>
    </location>
</feature>
<protein>
    <submittedName>
        <fullName evidence="2">Uncharacterized protein</fullName>
    </submittedName>
</protein>
<dbReference type="OrthoDB" id="9446342at2759"/>
<gene>
    <name evidence="2" type="ORF">THAOC_05981</name>
</gene>